<feature type="transmembrane region" description="Helical" evidence="1">
    <location>
        <begin position="6"/>
        <end position="26"/>
    </location>
</feature>
<keyword evidence="1" id="KW-0812">Transmembrane</keyword>
<dbReference type="Pfam" id="PF10269">
    <property type="entry name" value="Tmemb_185A"/>
    <property type="match status" value="1"/>
</dbReference>
<dbReference type="EMBL" id="QGKX02002183">
    <property type="protein sequence ID" value="KAF3487016.1"/>
    <property type="molecule type" value="Genomic_DNA"/>
</dbReference>
<sequence>MVCAPFHSVMATPLLVASEILLCVHLEDQYVVYDRFGCVLLLLAFGYDFGTVLGFLAIVQYYLP</sequence>
<name>A0A8S9MV00_BRACR</name>
<keyword evidence="1" id="KW-0472">Membrane</keyword>
<keyword evidence="1" id="KW-1133">Transmembrane helix</keyword>
<feature type="transmembrane region" description="Helical" evidence="1">
    <location>
        <begin position="38"/>
        <end position="63"/>
    </location>
</feature>
<gene>
    <name evidence="2" type="ORF">F2Q69_00054247</name>
</gene>
<reference evidence="2" key="1">
    <citation type="submission" date="2019-12" db="EMBL/GenBank/DDBJ databases">
        <title>Genome sequencing and annotation of Brassica cretica.</title>
        <authorList>
            <person name="Studholme D.J."/>
            <person name="Sarris P."/>
        </authorList>
    </citation>
    <scope>NUCLEOTIDE SEQUENCE</scope>
    <source>
        <strain evidence="2">PFS-109/04</strain>
        <tissue evidence="2">Leaf</tissue>
    </source>
</reference>
<dbReference type="InterPro" id="IPR019396">
    <property type="entry name" value="TM_Fragile-X-F-assoc"/>
</dbReference>
<protein>
    <submittedName>
        <fullName evidence="2">Uncharacterized protein</fullName>
    </submittedName>
</protein>
<evidence type="ECO:0000256" key="1">
    <source>
        <dbReference type="SAM" id="Phobius"/>
    </source>
</evidence>
<organism evidence="2 3">
    <name type="scientific">Brassica cretica</name>
    <name type="common">Mustard</name>
    <dbReference type="NCBI Taxonomy" id="69181"/>
    <lineage>
        <taxon>Eukaryota</taxon>
        <taxon>Viridiplantae</taxon>
        <taxon>Streptophyta</taxon>
        <taxon>Embryophyta</taxon>
        <taxon>Tracheophyta</taxon>
        <taxon>Spermatophyta</taxon>
        <taxon>Magnoliopsida</taxon>
        <taxon>eudicotyledons</taxon>
        <taxon>Gunneridae</taxon>
        <taxon>Pentapetalae</taxon>
        <taxon>rosids</taxon>
        <taxon>malvids</taxon>
        <taxon>Brassicales</taxon>
        <taxon>Brassicaceae</taxon>
        <taxon>Brassiceae</taxon>
        <taxon>Brassica</taxon>
    </lineage>
</organism>
<proteinExistence type="predicted"/>
<dbReference type="Proteomes" id="UP000712600">
    <property type="component" value="Unassembled WGS sequence"/>
</dbReference>
<evidence type="ECO:0000313" key="2">
    <source>
        <dbReference type="EMBL" id="KAF3487016.1"/>
    </source>
</evidence>
<evidence type="ECO:0000313" key="3">
    <source>
        <dbReference type="Proteomes" id="UP000712600"/>
    </source>
</evidence>
<dbReference type="AlphaFoldDB" id="A0A8S9MV00"/>
<comment type="caution">
    <text evidence="2">The sequence shown here is derived from an EMBL/GenBank/DDBJ whole genome shotgun (WGS) entry which is preliminary data.</text>
</comment>
<accession>A0A8S9MV00</accession>